<dbReference type="InterPro" id="IPR018222">
    <property type="entry name" value="Nuclear_transport_factor_2_euk"/>
</dbReference>
<dbReference type="InterPro" id="IPR015915">
    <property type="entry name" value="Kelch-typ_b-propeller"/>
</dbReference>
<dbReference type="Pfam" id="PF02136">
    <property type="entry name" value="NTF2"/>
    <property type="match status" value="1"/>
</dbReference>
<proteinExistence type="predicted"/>
<dbReference type="EMBL" id="LUHQ01000003">
    <property type="protein sequence ID" value="OAP01774.1"/>
    <property type="molecule type" value="Genomic_DNA"/>
</dbReference>
<feature type="domain" description="RRM" evidence="4">
    <location>
        <begin position="138"/>
        <end position="213"/>
    </location>
</feature>
<dbReference type="InterPro" id="IPR035979">
    <property type="entry name" value="RBD_domain_sf"/>
</dbReference>
<protein>
    <recommendedName>
        <fullName evidence="8">F-box domain-containing protein</fullName>
    </recommendedName>
</protein>
<dbReference type="Gene3D" id="3.30.70.330">
    <property type="match status" value="1"/>
</dbReference>
<name>A0A178V7M6_ARATH</name>
<dbReference type="PROSITE" id="PS50102">
    <property type="entry name" value="RRM"/>
    <property type="match status" value="1"/>
</dbReference>
<dbReference type="GO" id="GO:0005737">
    <property type="term" value="C:cytoplasm"/>
    <property type="evidence" value="ECO:0007669"/>
    <property type="project" value="UniProtKB-ARBA"/>
</dbReference>
<dbReference type="InterPro" id="IPR057499">
    <property type="entry name" value="Kelch_FKB95"/>
</dbReference>
<dbReference type="CDD" id="cd00780">
    <property type="entry name" value="NTF2"/>
    <property type="match status" value="1"/>
</dbReference>
<dbReference type="Gene3D" id="3.10.450.50">
    <property type="match status" value="1"/>
</dbReference>
<dbReference type="SUPFAM" id="SSF54928">
    <property type="entry name" value="RNA-binding domain, RBD"/>
    <property type="match status" value="1"/>
</dbReference>
<evidence type="ECO:0000256" key="1">
    <source>
        <dbReference type="ARBA" id="ARBA00022884"/>
    </source>
</evidence>
<dbReference type="InterPro" id="IPR036047">
    <property type="entry name" value="F-box-like_dom_sf"/>
</dbReference>
<accession>A0A178V7M6</accession>
<dbReference type="Pfam" id="PF00076">
    <property type="entry name" value="RRM_1"/>
    <property type="match status" value="1"/>
</dbReference>
<evidence type="ECO:0008006" key="8">
    <source>
        <dbReference type="Google" id="ProtNLM"/>
    </source>
</evidence>
<dbReference type="AlphaFoldDB" id="A0A178V7M6"/>
<dbReference type="GO" id="GO:0003723">
    <property type="term" value="F:RNA binding"/>
    <property type="evidence" value="ECO:0007669"/>
    <property type="project" value="UniProtKB-UniRule"/>
</dbReference>
<dbReference type="SUPFAM" id="SSF54427">
    <property type="entry name" value="NTF2-like"/>
    <property type="match status" value="1"/>
</dbReference>
<evidence type="ECO:0000259" key="5">
    <source>
        <dbReference type="PROSITE" id="PS50177"/>
    </source>
</evidence>
<dbReference type="InterPro" id="IPR002075">
    <property type="entry name" value="NTF2_dom"/>
</dbReference>
<dbReference type="SMART" id="SM00360">
    <property type="entry name" value="RRM"/>
    <property type="match status" value="1"/>
</dbReference>
<dbReference type="InterPro" id="IPR000504">
    <property type="entry name" value="RRM_dom"/>
</dbReference>
<dbReference type="InterPro" id="IPR039539">
    <property type="entry name" value="Ras_GTPase_bind_prot"/>
</dbReference>
<dbReference type="SUPFAM" id="SSF117281">
    <property type="entry name" value="Kelch motif"/>
    <property type="match status" value="1"/>
</dbReference>
<comment type="caution">
    <text evidence="6">The sequence shown here is derived from an EMBL/GenBank/DDBJ whole genome shotgun (WGS) entry which is preliminary data.</text>
</comment>
<dbReference type="PANTHER" id="PTHR10693">
    <property type="entry name" value="RAS GTPASE-ACTIVATING PROTEIN-BINDING PROTEIN"/>
    <property type="match status" value="1"/>
</dbReference>
<feature type="compositionally biased region" description="Basic and acidic residues" evidence="3">
    <location>
        <begin position="236"/>
        <end position="250"/>
    </location>
</feature>
<dbReference type="InterPro" id="IPR012677">
    <property type="entry name" value="Nucleotide-bd_a/b_plait_sf"/>
</dbReference>
<feature type="region of interest" description="Disordered" evidence="3">
    <location>
        <begin position="236"/>
        <end position="266"/>
    </location>
</feature>
<organism evidence="6 7">
    <name type="scientific">Arabidopsis thaliana</name>
    <name type="common">Mouse-ear cress</name>
    <dbReference type="NCBI Taxonomy" id="3702"/>
    <lineage>
        <taxon>Eukaryota</taxon>
        <taxon>Viridiplantae</taxon>
        <taxon>Streptophyta</taxon>
        <taxon>Embryophyta</taxon>
        <taxon>Tracheophyta</taxon>
        <taxon>Spermatophyta</taxon>
        <taxon>Magnoliopsida</taxon>
        <taxon>eudicotyledons</taxon>
        <taxon>Gunneridae</taxon>
        <taxon>Pentapetalae</taxon>
        <taxon>rosids</taxon>
        <taxon>malvids</taxon>
        <taxon>Brassicales</taxon>
        <taxon>Brassicaceae</taxon>
        <taxon>Camelineae</taxon>
        <taxon>Arabidopsis</taxon>
    </lineage>
</organism>
<evidence type="ECO:0000313" key="7">
    <source>
        <dbReference type="Proteomes" id="UP000078284"/>
    </source>
</evidence>
<dbReference type="Pfam" id="PF25210">
    <property type="entry name" value="Kelch_FKB95"/>
    <property type="match status" value="1"/>
</dbReference>
<dbReference type="PANTHER" id="PTHR10693:SF20">
    <property type="entry name" value="AT27578P"/>
    <property type="match status" value="1"/>
</dbReference>
<evidence type="ECO:0000259" key="4">
    <source>
        <dbReference type="PROSITE" id="PS50102"/>
    </source>
</evidence>
<sequence>MDPSSRHSAKEVGDTFAKSYYKTLQYSPELLHGYYNDVSQITRPGLDGTMRSSTLQNMIDDLNMLSSGGFNSVEVTSFKSKETYSGVIRVVADGFFTSHERPGRNFTQRFFLYPQETGYFVLTDMFKFVDTSETNDGAAICVKNLPSDATIAFVEEAFKQFGEIRRGGVEVRNKKSLSYGFVEFKEESAAKAAIEASPVMFEWRSVSLEKKRPDYISYWETPSSGPGTVYRSEEMSVTKVPDEEALRVSEPEDDTGNGGNEAADSLRLSETEDYTGNENNQDSQALNERSAVHVINLPPNATNDRVENAFKQFGLDGTMRSSTLLDMTERLVAVQSVSINQIPREIIPDIFYRMPKRYHQVVACVSKRFLNFVKSEDLQKERRLLDKDAIYFCFNNGSPNPAWYRLQKSNEKDDVFSEASIVPKDHECTRTLRNIFSCGSEIILVGGQGKKLRPKNEIVDPTKVWIFDSICGRLREAPSLPLELFYRNSALVRDDLYVFGTPLEFHECLRERYQVYGIRFDLLSQTWSRPFKTRMNYSTSTQSVDKNIYLLTSEECVHQVYNISKGVFTSYREPYKSAIGSTTWTMTGVCVFENVFYSYDAEYGLFWYDTKLDKWNAVKGSTMGRIEDFQLGKTWSIALKEYYGKLVLLWTDRDHNPFDPEVIAEDARMTVRYTIIALRRTETEIYGEVEEIRVLGTLPRRYSLGHCVSVLV</sequence>
<dbReference type="ExpressionAtlas" id="A0A178V7M6">
    <property type="expression patterns" value="baseline and differential"/>
</dbReference>
<dbReference type="InterPro" id="IPR001810">
    <property type="entry name" value="F-box_dom"/>
</dbReference>
<evidence type="ECO:0000256" key="2">
    <source>
        <dbReference type="PROSITE-ProRule" id="PRU00176"/>
    </source>
</evidence>
<dbReference type="CDD" id="cd00590">
    <property type="entry name" value="RRM_SF"/>
    <property type="match status" value="1"/>
</dbReference>
<dbReference type="InterPro" id="IPR032710">
    <property type="entry name" value="NTF2-like_dom_sf"/>
</dbReference>
<evidence type="ECO:0000256" key="3">
    <source>
        <dbReference type="SAM" id="MobiDB-lite"/>
    </source>
</evidence>
<dbReference type="Pfam" id="PF00646">
    <property type="entry name" value="F-box"/>
    <property type="match status" value="1"/>
</dbReference>
<dbReference type="PROSITE" id="PS50177">
    <property type="entry name" value="NTF2_DOMAIN"/>
    <property type="match status" value="1"/>
</dbReference>
<dbReference type="Gene3D" id="2.120.10.80">
    <property type="entry name" value="Kelch-type beta propeller"/>
    <property type="match status" value="1"/>
</dbReference>
<feature type="domain" description="NTF2" evidence="5">
    <location>
        <begin position="12"/>
        <end position="128"/>
    </location>
</feature>
<evidence type="ECO:0000313" key="6">
    <source>
        <dbReference type="EMBL" id="OAP01774.1"/>
    </source>
</evidence>
<dbReference type="SUPFAM" id="SSF81383">
    <property type="entry name" value="F-box domain"/>
    <property type="match status" value="1"/>
</dbReference>
<gene>
    <name evidence="6" type="ordered locus">AXX17_At3g30730</name>
</gene>
<reference evidence="7" key="1">
    <citation type="journal article" date="2016" name="Proc. Natl. Acad. Sci. U.S.A.">
        <title>Chromosome-level assembly of Arabidopsis thaliana Ler reveals the extent of translocation and inversion polymorphisms.</title>
        <authorList>
            <person name="Zapata L."/>
            <person name="Ding J."/>
            <person name="Willing E.M."/>
            <person name="Hartwig B."/>
            <person name="Bezdan D."/>
            <person name="Jiao W.B."/>
            <person name="Patel V."/>
            <person name="Velikkakam James G."/>
            <person name="Koornneef M."/>
            <person name="Ossowski S."/>
            <person name="Schneeberger K."/>
        </authorList>
    </citation>
    <scope>NUCLEOTIDE SEQUENCE [LARGE SCALE GENOMIC DNA]</scope>
    <source>
        <strain evidence="7">cv. Landsberg erecta</strain>
    </source>
</reference>
<keyword evidence="1 2" id="KW-0694">RNA-binding</keyword>
<dbReference type="Proteomes" id="UP000078284">
    <property type="component" value="Chromosome 3"/>
</dbReference>